<evidence type="ECO:0000313" key="3">
    <source>
        <dbReference type="Proteomes" id="UP000662703"/>
    </source>
</evidence>
<feature type="domain" description="Amidase" evidence="1">
    <location>
        <begin position="25"/>
        <end position="466"/>
    </location>
</feature>
<dbReference type="RefSeq" id="WP_194865577.1">
    <property type="nucleotide sequence ID" value="NZ_ARXX01000042.1"/>
</dbReference>
<gene>
    <name evidence="2" type="ORF">Y5W_02611</name>
</gene>
<evidence type="ECO:0000313" key="2">
    <source>
        <dbReference type="EMBL" id="MBF5057317.1"/>
    </source>
</evidence>
<accession>A0ABS0AT56</accession>
<dbReference type="EMBL" id="ARXX01000042">
    <property type="protein sequence ID" value="MBF5057317.1"/>
    <property type="molecule type" value="Genomic_DNA"/>
</dbReference>
<reference evidence="2 3" key="1">
    <citation type="submission" date="2012-09" db="EMBL/GenBank/DDBJ databases">
        <title>Genome Sequence of alkane-degrading Bacterium Alcanivorax sp. 521-1.</title>
        <authorList>
            <person name="Lai Q."/>
            <person name="Shao Z."/>
        </authorList>
    </citation>
    <scope>NUCLEOTIDE SEQUENCE [LARGE SCALE GENOMIC DNA]</scope>
    <source>
        <strain evidence="2 3">521-1</strain>
    </source>
</reference>
<dbReference type="InterPro" id="IPR036928">
    <property type="entry name" value="AS_sf"/>
</dbReference>
<name>A0ABS0AT56_9GAMM</name>
<organism evidence="2 3">
    <name type="scientific">Alloalcanivorax profundimaris</name>
    <dbReference type="NCBI Taxonomy" id="2735259"/>
    <lineage>
        <taxon>Bacteria</taxon>
        <taxon>Pseudomonadati</taxon>
        <taxon>Pseudomonadota</taxon>
        <taxon>Gammaproteobacteria</taxon>
        <taxon>Oceanospirillales</taxon>
        <taxon>Alcanivoracaceae</taxon>
        <taxon>Alloalcanivorax</taxon>
    </lineage>
</organism>
<dbReference type="Gene3D" id="3.90.1300.10">
    <property type="entry name" value="Amidase signature (AS) domain"/>
    <property type="match status" value="1"/>
</dbReference>
<dbReference type="Proteomes" id="UP000662703">
    <property type="component" value="Unassembled WGS sequence"/>
</dbReference>
<proteinExistence type="predicted"/>
<sequence>MDLHRIGARALARRIRNKAITAEAALEYFIDRVERLDGPLNAVVVRRFDLARERARQADRALARGEDWGPLHGVPMTVKETYEITGWPTTAGVEGLRHHVSETTSRAVQRLLDAGVVIFGKTNVPAYAGDLQSYNDIYGITNNPWNTDLTPGGSSGGAAVALAAGFSPLELGSDIGGSIRTPSAFCGVCGLKPSYGLISTRGHVPGPPGALARRDLSVAGPMALNVGDLELALEVLAAPEREEAPAWRLELPPSRHQDLEDFRVAAWLDDPRCPVDDTLKAALDRLLADLGEAGVTVDPAARPEGVTLEDAYDVYYQLLAGTMGVGLPDDLYQRMVESAAAAPADDTGYQTRFARGATQSHADWLRADERRQGLRRAWDHFFHDYDVLLCPVVQTLPFPHQHTPGPDARVLSVNGADQPYMDILVWAGLAGGVYLPAATLPIGLSADGLPLAVQIIGPYLEDRTVLAFAARLSEILAPLPPAPPAA</sequence>
<dbReference type="SUPFAM" id="SSF75304">
    <property type="entry name" value="Amidase signature (AS) enzymes"/>
    <property type="match status" value="1"/>
</dbReference>
<evidence type="ECO:0000259" key="1">
    <source>
        <dbReference type="Pfam" id="PF01425"/>
    </source>
</evidence>
<dbReference type="NCBIfam" id="NF004816">
    <property type="entry name" value="PRK06170.1"/>
    <property type="match status" value="1"/>
</dbReference>
<protein>
    <submittedName>
        <fullName evidence="2">Amidase</fullName>
    </submittedName>
</protein>
<dbReference type="InterPro" id="IPR052739">
    <property type="entry name" value="FAAH2"/>
</dbReference>
<dbReference type="PANTHER" id="PTHR43372:SF4">
    <property type="entry name" value="FATTY-ACID AMIDE HYDROLASE 2"/>
    <property type="match status" value="1"/>
</dbReference>
<dbReference type="InterPro" id="IPR023631">
    <property type="entry name" value="Amidase_dom"/>
</dbReference>
<dbReference type="Pfam" id="PF01425">
    <property type="entry name" value="Amidase"/>
    <property type="match status" value="1"/>
</dbReference>
<dbReference type="PANTHER" id="PTHR43372">
    <property type="entry name" value="FATTY-ACID AMIDE HYDROLASE"/>
    <property type="match status" value="1"/>
</dbReference>
<keyword evidence="3" id="KW-1185">Reference proteome</keyword>
<comment type="caution">
    <text evidence="2">The sequence shown here is derived from an EMBL/GenBank/DDBJ whole genome shotgun (WGS) entry which is preliminary data.</text>
</comment>